<keyword evidence="2" id="KW-0732">Signal</keyword>
<protein>
    <submittedName>
        <fullName evidence="3">Uncharacterized protein</fullName>
    </submittedName>
</protein>
<dbReference type="EMBL" id="WMBQ01000001">
    <property type="protein sequence ID" value="MTD92910.1"/>
    <property type="molecule type" value="Genomic_DNA"/>
</dbReference>
<proteinExistence type="predicted"/>
<name>A0A6I3KFZ6_9HYPH</name>
<gene>
    <name evidence="3" type="ORF">GIW81_01020</name>
</gene>
<organism evidence="3 4">
    <name type="scientific">Hyphomicrobium album</name>
    <dbReference type="NCBI Taxonomy" id="2665159"/>
    <lineage>
        <taxon>Bacteria</taxon>
        <taxon>Pseudomonadati</taxon>
        <taxon>Pseudomonadota</taxon>
        <taxon>Alphaproteobacteria</taxon>
        <taxon>Hyphomicrobiales</taxon>
        <taxon>Hyphomicrobiaceae</taxon>
        <taxon>Hyphomicrobium</taxon>
    </lineage>
</organism>
<feature type="signal peptide" evidence="2">
    <location>
        <begin position="1"/>
        <end position="24"/>
    </location>
</feature>
<dbReference type="AlphaFoldDB" id="A0A6I3KFZ6"/>
<reference evidence="3 4" key="1">
    <citation type="submission" date="2019-11" db="EMBL/GenBank/DDBJ databases">
        <title>Identification of a novel strain.</title>
        <authorList>
            <person name="Xu Q."/>
            <person name="Wang G."/>
        </authorList>
    </citation>
    <scope>NUCLEOTIDE SEQUENCE [LARGE SCALE GENOMIC DNA]</scope>
    <source>
        <strain evidence="4">xq</strain>
    </source>
</reference>
<evidence type="ECO:0000313" key="4">
    <source>
        <dbReference type="Proteomes" id="UP000440694"/>
    </source>
</evidence>
<dbReference type="Proteomes" id="UP000440694">
    <property type="component" value="Unassembled WGS sequence"/>
</dbReference>
<feature type="chain" id="PRO_5026242214" evidence="2">
    <location>
        <begin position="25"/>
        <end position="76"/>
    </location>
</feature>
<sequence>MRRTGILALGATLLALLLVPQANAGISVGAAQRATASDVHQATFDRLFERDRKHKKVKLYKHHKRHKKLKHKKHHH</sequence>
<comment type="caution">
    <text evidence="3">The sequence shown here is derived from an EMBL/GenBank/DDBJ whole genome shotgun (WGS) entry which is preliminary data.</text>
</comment>
<evidence type="ECO:0000256" key="1">
    <source>
        <dbReference type="SAM" id="MobiDB-lite"/>
    </source>
</evidence>
<evidence type="ECO:0000256" key="2">
    <source>
        <dbReference type="SAM" id="SignalP"/>
    </source>
</evidence>
<dbReference type="RefSeq" id="WP_154737500.1">
    <property type="nucleotide sequence ID" value="NZ_WMBQ01000001.1"/>
</dbReference>
<feature type="region of interest" description="Disordered" evidence="1">
    <location>
        <begin position="55"/>
        <end position="76"/>
    </location>
</feature>
<accession>A0A6I3KFZ6</accession>
<evidence type="ECO:0000313" key="3">
    <source>
        <dbReference type="EMBL" id="MTD92910.1"/>
    </source>
</evidence>
<keyword evidence="4" id="KW-1185">Reference proteome</keyword>